<name>A0ABW8SKY7_9CLOT</name>
<keyword evidence="2" id="KW-1185">Reference proteome</keyword>
<reference evidence="1 2" key="1">
    <citation type="submission" date="2024-11" db="EMBL/GenBank/DDBJ databases">
        <authorList>
            <person name="Heng Y.C."/>
            <person name="Lim A.C.H."/>
            <person name="Lee J.K.Y."/>
            <person name="Kittelmann S."/>
        </authorList>
    </citation>
    <scope>NUCLEOTIDE SEQUENCE [LARGE SCALE GENOMIC DNA]</scope>
    <source>
        <strain evidence="1 2">WILCCON 0269</strain>
    </source>
</reference>
<sequence>MEKQKILMSKDCIDKLTLGLKSIKVSTTNKFVIKEVEKLLNLLKDELNRDNIPLKDRIQEKMKETKGLDPDMNANLYILYRNLDSGHINEEQARELFETYVKMESYSKKIY</sequence>
<dbReference type="EMBL" id="JBJHZX010000009">
    <property type="protein sequence ID" value="MFL0195480.1"/>
    <property type="molecule type" value="Genomic_DNA"/>
</dbReference>
<organism evidence="1 2">
    <name type="scientific">Candidatus Clostridium eludens</name>
    <dbReference type="NCBI Taxonomy" id="3381663"/>
    <lineage>
        <taxon>Bacteria</taxon>
        <taxon>Bacillati</taxon>
        <taxon>Bacillota</taxon>
        <taxon>Clostridia</taxon>
        <taxon>Eubacteriales</taxon>
        <taxon>Clostridiaceae</taxon>
        <taxon>Clostridium</taxon>
    </lineage>
</organism>
<dbReference type="Proteomes" id="UP001623660">
    <property type="component" value="Unassembled WGS sequence"/>
</dbReference>
<dbReference type="RefSeq" id="WP_406791602.1">
    <property type="nucleotide sequence ID" value="NZ_JBJHZX010000009.1"/>
</dbReference>
<proteinExistence type="predicted"/>
<gene>
    <name evidence="1" type="ORF">ACJDU8_07865</name>
</gene>
<evidence type="ECO:0000313" key="1">
    <source>
        <dbReference type="EMBL" id="MFL0195480.1"/>
    </source>
</evidence>
<evidence type="ECO:0000313" key="2">
    <source>
        <dbReference type="Proteomes" id="UP001623660"/>
    </source>
</evidence>
<protein>
    <submittedName>
        <fullName evidence="1">Uncharacterized protein</fullName>
    </submittedName>
</protein>
<accession>A0ABW8SKY7</accession>
<comment type="caution">
    <text evidence="1">The sequence shown here is derived from an EMBL/GenBank/DDBJ whole genome shotgun (WGS) entry which is preliminary data.</text>
</comment>